<feature type="domain" description="Phosphatidic acid phosphatase type 2/haloperoxidase" evidence="1">
    <location>
        <begin position="138"/>
        <end position="238"/>
    </location>
</feature>
<sequence>MPRDADADAPARLDLLDAEWRGAAILSGLLDGLVVRGTSRDERSAAEIHQIAGDDVSDGGTFMRRYAPIAEIIRPSNSDFSTMLDFLAGYAELRAERTPEILVQITDLVSFFAAIDDLRPSRSRWIFDLMDLGLRLTHVVEARVKHVLGCPRPSTFSPLVQPMIDTPPHGTLPSGHATEAFMLASLLSHVAGEDPMTALADHAPRFRLAARIAINRTVAGVHFPVDSAAGAVLGLALADHLAARAGLDVPVTPLLFDAGGWADRDFHLGEMARALGADGLVASTGDPLVPPAEPGLAWLMAKAQADWSARWD</sequence>
<reference evidence="2 3" key="1">
    <citation type="journal article" date="2010" name="J. Bacteriol.">
        <title>Genome sequences of Pelagibaca bermudensis HTCC2601T and Maritimibacter alkaliphilus HTCC2654T, the type strains of two marine Roseobacter genera.</title>
        <authorList>
            <person name="Thrash J.C."/>
            <person name="Cho J.C."/>
            <person name="Ferriera S."/>
            <person name="Johnson J."/>
            <person name="Vergin K.L."/>
            <person name="Giovannoni S.J."/>
        </authorList>
    </citation>
    <scope>NUCLEOTIDE SEQUENCE [LARGE SCALE GENOMIC DNA]</scope>
    <source>
        <strain evidence="3">DSM 26914 / JCM 13377 / KCTC 12554 / HTCC2601</strain>
    </source>
</reference>
<name>Q0FNP4_SALBH</name>
<accession>Q0FNP4</accession>
<dbReference type="InterPro" id="IPR000326">
    <property type="entry name" value="PAP2/HPO"/>
</dbReference>
<dbReference type="Gene3D" id="1.20.144.10">
    <property type="entry name" value="Phosphatidic acid phosphatase type 2/haloperoxidase"/>
    <property type="match status" value="1"/>
</dbReference>
<evidence type="ECO:0000313" key="3">
    <source>
        <dbReference type="Proteomes" id="UP000006230"/>
    </source>
</evidence>
<dbReference type="eggNOG" id="COG0671">
    <property type="taxonomic scope" value="Bacteria"/>
</dbReference>
<dbReference type="HOGENOM" id="CLU_048275_0_0_5"/>
<dbReference type="SUPFAM" id="SSF48317">
    <property type="entry name" value="Acid phosphatase/Vanadium-dependent haloperoxidase"/>
    <property type="match status" value="1"/>
</dbReference>
<dbReference type="InterPro" id="IPR036938">
    <property type="entry name" value="PAP2/HPO_sf"/>
</dbReference>
<gene>
    <name evidence="2" type="ORF">R2601_20676</name>
</gene>
<protein>
    <recommendedName>
        <fullName evidence="1">Phosphatidic acid phosphatase type 2/haloperoxidase domain-containing protein</fullName>
    </recommendedName>
</protein>
<evidence type="ECO:0000313" key="2">
    <source>
        <dbReference type="EMBL" id="EAU45861.1"/>
    </source>
</evidence>
<dbReference type="Proteomes" id="UP000006230">
    <property type="component" value="Unassembled WGS sequence"/>
</dbReference>
<dbReference type="STRING" id="314265.R2601_20676"/>
<dbReference type="Pfam" id="PF01569">
    <property type="entry name" value="PAP2"/>
    <property type="match status" value="1"/>
</dbReference>
<dbReference type="EMBL" id="AATQ01000021">
    <property type="protein sequence ID" value="EAU45861.1"/>
    <property type="molecule type" value="Genomic_DNA"/>
</dbReference>
<proteinExistence type="predicted"/>
<dbReference type="AlphaFoldDB" id="Q0FNP4"/>
<keyword evidence="3" id="KW-1185">Reference proteome</keyword>
<evidence type="ECO:0000259" key="1">
    <source>
        <dbReference type="Pfam" id="PF01569"/>
    </source>
</evidence>
<organism evidence="2 3">
    <name type="scientific">Salipiger bermudensis (strain DSM 26914 / JCM 13377 / KCTC 12554 / HTCC2601)</name>
    <name type="common">Pelagibaca bermudensis</name>
    <dbReference type="NCBI Taxonomy" id="314265"/>
    <lineage>
        <taxon>Bacteria</taxon>
        <taxon>Pseudomonadati</taxon>
        <taxon>Pseudomonadota</taxon>
        <taxon>Alphaproteobacteria</taxon>
        <taxon>Rhodobacterales</taxon>
        <taxon>Roseobacteraceae</taxon>
        <taxon>Salipiger</taxon>
    </lineage>
</organism>
<comment type="caution">
    <text evidence="2">The sequence shown here is derived from an EMBL/GenBank/DDBJ whole genome shotgun (WGS) entry which is preliminary data.</text>
</comment>